<organism evidence="3 4">
    <name type="scientific">Peiella sedimenti</name>
    <dbReference type="NCBI Taxonomy" id="3061083"/>
    <lineage>
        <taxon>Bacteria</taxon>
        <taxon>Pseudomonadati</taxon>
        <taxon>Pseudomonadota</taxon>
        <taxon>Alphaproteobacteria</taxon>
        <taxon>Caulobacterales</taxon>
        <taxon>Caulobacteraceae</taxon>
        <taxon>Peiella</taxon>
    </lineage>
</organism>
<keyword evidence="2" id="KW-0732">Signal</keyword>
<evidence type="ECO:0000256" key="2">
    <source>
        <dbReference type="SAM" id="SignalP"/>
    </source>
</evidence>
<name>A0ABT8SHT5_9CAUL</name>
<dbReference type="EMBL" id="JAUKTR010000001">
    <property type="protein sequence ID" value="MDO1558021.1"/>
    <property type="molecule type" value="Genomic_DNA"/>
</dbReference>
<sequence>MLLRLMTAAALAVSAPALAQTPPPGPPPGCAAVPHANEFDFWVGEWNVYGRNGQLGGSSRISKRSSGCAVLEEWTNAGGVEGLSLNFVDPDSGEWRQEWMGTNNYAGYRGALNARGQMVLHAEQMLFGRNGIVQRGPIRGAWTPLPNGHVIQHFQTRNADGTWSDSALLTYVPKASDPNGRDPEAGARGPVIEQAPAID</sequence>
<feature type="region of interest" description="Disordered" evidence="1">
    <location>
        <begin position="174"/>
        <end position="199"/>
    </location>
</feature>
<evidence type="ECO:0000256" key="1">
    <source>
        <dbReference type="SAM" id="MobiDB-lite"/>
    </source>
</evidence>
<protein>
    <submittedName>
        <fullName evidence="3">Uncharacterized protein</fullName>
    </submittedName>
</protein>
<evidence type="ECO:0000313" key="3">
    <source>
        <dbReference type="EMBL" id="MDO1558021.1"/>
    </source>
</evidence>
<gene>
    <name evidence="3" type="ORF">Q0812_01090</name>
</gene>
<keyword evidence="4" id="KW-1185">Reference proteome</keyword>
<accession>A0ABT8SHT5</accession>
<comment type="caution">
    <text evidence="3">The sequence shown here is derived from an EMBL/GenBank/DDBJ whole genome shotgun (WGS) entry which is preliminary data.</text>
</comment>
<feature type="chain" id="PRO_5045487471" evidence="2">
    <location>
        <begin position="20"/>
        <end position="199"/>
    </location>
</feature>
<feature type="signal peptide" evidence="2">
    <location>
        <begin position="1"/>
        <end position="19"/>
    </location>
</feature>
<proteinExistence type="predicted"/>
<evidence type="ECO:0000313" key="4">
    <source>
        <dbReference type="Proteomes" id="UP001169063"/>
    </source>
</evidence>
<reference evidence="3" key="1">
    <citation type="submission" date="2023-07" db="EMBL/GenBank/DDBJ databases">
        <title>Brevundimonas soil sp. nov., isolated from the soil of chemical plant.</title>
        <authorList>
            <person name="Wu N."/>
        </authorList>
    </citation>
    <scope>NUCLEOTIDE SEQUENCE</scope>
    <source>
        <strain evidence="3">XZ-24</strain>
    </source>
</reference>
<dbReference type="Proteomes" id="UP001169063">
    <property type="component" value="Unassembled WGS sequence"/>
</dbReference>
<dbReference type="RefSeq" id="WP_302108445.1">
    <property type="nucleotide sequence ID" value="NZ_JAUKTR010000001.1"/>
</dbReference>